<evidence type="ECO:0000313" key="1">
    <source>
        <dbReference type="EMBL" id="ALV05447.1"/>
    </source>
</evidence>
<evidence type="ECO:0000313" key="2">
    <source>
        <dbReference type="Proteomes" id="UP000060699"/>
    </source>
</evidence>
<protein>
    <submittedName>
        <fullName evidence="1">General secretion pathway protein GspH</fullName>
    </submittedName>
</protein>
<dbReference type="SUPFAM" id="SSF54523">
    <property type="entry name" value="Pili subunits"/>
    <property type="match status" value="1"/>
</dbReference>
<dbReference type="PROSITE" id="PS00409">
    <property type="entry name" value="PROKAR_NTER_METHYL"/>
    <property type="match status" value="1"/>
</dbReference>
<dbReference type="Proteomes" id="UP000060699">
    <property type="component" value="Chromosome"/>
</dbReference>
<dbReference type="AlphaFoldDB" id="A0A0U3LKP0"/>
<accession>A0A0U3LKP0</accession>
<dbReference type="InterPro" id="IPR012902">
    <property type="entry name" value="N_methyl_site"/>
</dbReference>
<dbReference type="OrthoDB" id="9154196at2"/>
<gene>
    <name evidence="1" type="ORF">RD2015_951</name>
</gene>
<dbReference type="InterPro" id="IPR045584">
    <property type="entry name" value="Pilin-like"/>
</dbReference>
<sequence>MNLRRSRGFTLIELLVAITIIAVASATVVVALRNTGGADLEREALHLASVLEMARAEARAASLEVTWQPDQGRFRFSGLPQDLVTRLKLDRGWMGEEPSVTIRGQTDANGRVRLGPEPIIGAQHIVLTRGEAHITLGTDGLRPFTIERETPP</sequence>
<dbReference type="NCBIfam" id="TIGR02532">
    <property type="entry name" value="IV_pilin_GFxxxE"/>
    <property type="match status" value="1"/>
</dbReference>
<reference evidence="1 2" key="1">
    <citation type="submission" date="2015-12" db="EMBL/GenBank/DDBJ databases">
        <title>Complete genome of Roseateles depolymerans KCTC 42856.</title>
        <authorList>
            <person name="Kim K.M."/>
        </authorList>
    </citation>
    <scope>NUCLEOTIDE SEQUENCE [LARGE SCALE GENOMIC DNA]</scope>
    <source>
        <strain evidence="1 2">KCTC 42856</strain>
    </source>
</reference>
<proteinExistence type="predicted"/>
<dbReference type="Pfam" id="PF07963">
    <property type="entry name" value="N_methyl"/>
    <property type="match status" value="1"/>
</dbReference>
<dbReference type="Gene3D" id="3.30.700.10">
    <property type="entry name" value="Glycoprotein, Type 4 Pilin"/>
    <property type="match status" value="1"/>
</dbReference>
<name>A0A0U3LKP0_9BURK</name>
<keyword evidence="2" id="KW-1185">Reference proteome</keyword>
<organism evidence="1 2">
    <name type="scientific">Roseateles depolymerans</name>
    <dbReference type="NCBI Taxonomy" id="76731"/>
    <lineage>
        <taxon>Bacteria</taxon>
        <taxon>Pseudomonadati</taxon>
        <taxon>Pseudomonadota</taxon>
        <taxon>Betaproteobacteria</taxon>
        <taxon>Burkholderiales</taxon>
        <taxon>Sphaerotilaceae</taxon>
        <taxon>Roseateles</taxon>
    </lineage>
</organism>
<dbReference type="RefSeq" id="WP_058933916.1">
    <property type="nucleotide sequence ID" value="NZ_CP013729.1"/>
</dbReference>
<dbReference type="EMBL" id="CP013729">
    <property type="protein sequence ID" value="ALV05447.1"/>
    <property type="molecule type" value="Genomic_DNA"/>
</dbReference>
<dbReference type="KEGG" id="rdp:RD2015_951"/>
<dbReference type="STRING" id="76731.RD2015_951"/>